<proteinExistence type="predicted"/>
<dbReference type="RefSeq" id="WP_075130899.1">
    <property type="nucleotide sequence ID" value="NZ_MSIF01000001.1"/>
</dbReference>
<dbReference type="AlphaFoldDB" id="A0A7Z0WRB6"/>
<evidence type="ECO:0000259" key="2">
    <source>
        <dbReference type="PROSITE" id="PS50075"/>
    </source>
</evidence>
<evidence type="ECO:0000259" key="3">
    <source>
        <dbReference type="PROSITE" id="PS52004"/>
    </source>
</evidence>
<dbReference type="Gene3D" id="3.40.47.10">
    <property type="match status" value="1"/>
</dbReference>
<evidence type="ECO:0000256" key="1">
    <source>
        <dbReference type="ARBA" id="ARBA00022679"/>
    </source>
</evidence>
<organism evidence="4 5">
    <name type="scientific">Actinophytocola xinjiangensis</name>
    <dbReference type="NCBI Taxonomy" id="485602"/>
    <lineage>
        <taxon>Bacteria</taxon>
        <taxon>Bacillati</taxon>
        <taxon>Actinomycetota</taxon>
        <taxon>Actinomycetes</taxon>
        <taxon>Pseudonocardiales</taxon>
        <taxon>Pseudonocardiaceae</taxon>
    </lineage>
</organism>
<dbReference type="SUPFAM" id="SSF53901">
    <property type="entry name" value="Thiolase-like"/>
    <property type="match status" value="2"/>
</dbReference>
<feature type="domain" description="Carrier" evidence="2">
    <location>
        <begin position="970"/>
        <end position="1050"/>
    </location>
</feature>
<name>A0A7Z0WRB6_9PSEU</name>
<dbReference type="InterPro" id="IPR016035">
    <property type="entry name" value="Acyl_Trfase/lysoPLipase"/>
</dbReference>
<evidence type="ECO:0000313" key="4">
    <source>
        <dbReference type="EMBL" id="OLF13951.1"/>
    </source>
</evidence>
<evidence type="ECO:0008006" key="6">
    <source>
        <dbReference type="Google" id="ProtNLM"/>
    </source>
</evidence>
<dbReference type="InterPro" id="IPR014043">
    <property type="entry name" value="Acyl_transferase_dom"/>
</dbReference>
<dbReference type="InterPro" id="IPR001227">
    <property type="entry name" value="Ac_transferase_dom_sf"/>
</dbReference>
<protein>
    <recommendedName>
        <fullName evidence="6">Acyl transferase domain-containing protein</fullName>
    </recommendedName>
</protein>
<dbReference type="InterPro" id="IPR009081">
    <property type="entry name" value="PP-bd_ACP"/>
</dbReference>
<dbReference type="SMART" id="SM00825">
    <property type="entry name" value="PKS_KS"/>
    <property type="match status" value="1"/>
</dbReference>
<dbReference type="Gene3D" id="3.40.366.10">
    <property type="entry name" value="Malonyl-Coenzyme A Acyl Carrier Protein, domain 2"/>
    <property type="match status" value="1"/>
</dbReference>
<dbReference type="InterPro" id="IPR036736">
    <property type="entry name" value="ACP-like_sf"/>
</dbReference>
<dbReference type="SUPFAM" id="SSF52151">
    <property type="entry name" value="FabD/lysophospholipase-like"/>
    <property type="match status" value="1"/>
</dbReference>
<dbReference type="PROSITE" id="PS52004">
    <property type="entry name" value="KS3_2"/>
    <property type="match status" value="1"/>
</dbReference>
<dbReference type="SUPFAM" id="SSF55048">
    <property type="entry name" value="Probable ACP-binding domain of malonyl-CoA ACP transacylase"/>
    <property type="match status" value="1"/>
</dbReference>
<dbReference type="InterPro" id="IPR052568">
    <property type="entry name" value="PKS-FAS_Synthase"/>
</dbReference>
<dbReference type="SUPFAM" id="SSF47336">
    <property type="entry name" value="ACP-like"/>
    <property type="match status" value="1"/>
</dbReference>
<dbReference type="Gene3D" id="1.10.1200.10">
    <property type="entry name" value="ACP-like"/>
    <property type="match status" value="1"/>
</dbReference>
<dbReference type="CDD" id="cd00833">
    <property type="entry name" value="PKS"/>
    <property type="match status" value="1"/>
</dbReference>
<keyword evidence="1" id="KW-0808">Transferase</keyword>
<dbReference type="InterPro" id="IPR014031">
    <property type="entry name" value="Ketoacyl_synth_C"/>
</dbReference>
<dbReference type="EMBL" id="MSIF01000001">
    <property type="protein sequence ID" value="OLF13951.1"/>
    <property type="molecule type" value="Genomic_DNA"/>
</dbReference>
<dbReference type="InterPro" id="IPR020841">
    <property type="entry name" value="PKS_Beta-ketoAc_synthase_dom"/>
</dbReference>
<comment type="caution">
    <text evidence="4">The sequence shown here is derived from an EMBL/GenBank/DDBJ whole genome shotgun (WGS) entry which is preliminary data.</text>
</comment>
<reference evidence="4 5" key="1">
    <citation type="submission" date="2016-12" db="EMBL/GenBank/DDBJ databases">
        <title>The draft genome sequence of Actinophytocola xinjiangensis.</title>
        <authorList>
            <person name="Wang W."/>
            <person name="Yuan L."/>
        </authorList>
    </citation>
    <scope>NUCLEOTIDE SEQUENCE [LARGE SCALE GENOMIC DNA]</scope>
    <source>
        <strain evidence="4 5">CGMCC 4.4663</strain>
    </source>
</reference>
<dbReference type="InterPro" id="IPR016039">
    <property type="entry name" value="Thiolase-like"/>
</dbReference>
<dbReference type="GO" id="GO:0016746">
    <property type="term" value="F:acyltransferase activity"/>
    <property type="evidence" value="ECO:0007669"/>
    <property type="project" value="InterPro"/>
</dbReference>
<evidence type="ECO:0000313" key="5">
    <source>
        <dbReference type="Proteomes" id="UP000185696"/>
    </source>
</evidence>
<dbReference type="PANTHER" id="PTHR43074">
    <property type="entry name" value="OMEGA-3 POLYUNSATURATED FATTY ACID SYNTHASE PFAB-RELATED"/>
    <property type="match status" value="1"/>
</dbReference>
<dbReference type="InterPro" id="IPR014030">
    <property type="entry name" value="Ketoacyl_synth_N"/>
</dbReference>
<dbReference type="Pfam" id="PF00109">
    <property type="entry name" value="ketoacyl-synt"/>
    <property type="match status" value="1"/>
</dbReference>
<dbReference type="SMART" id="SM00827">
    <property type="entry name" value="PKS_AT"/>
    <property type="match status" value="1"/>
</dbReference>
<feature type="domain" description="Ketosynthase family 3 (KS3)" evidence="3">
    <location>
        <begin position="2"/>
        <end position="429"/>
    </location>
</feature>
<dbReference type="PANTHER" id="PTHR43074:SF1">
    <property type="entry name" value="BETA-KETOACYL SYNTHASE FAMILY PROTEIN-RELATED"/>
    <property type="match status" value="1"/>
</dbReference>
<dbReference type="Pfam" id="PF00698">
    <property type="entry name" value="Acyl_transf_1"/>
    <property type="match status" value="1"/>
</dbReference>
<keyword evidence="5" id="KW-1185">Reference proteome</keyword>
<dbReference type="Pfam" id="PF00550">
    <property type="entry name" value="PP-binding"/>
    <property type="match status" value="1"/>
</dbReference>
<gene>
    <name evidence="4" type="ORF">BLA60_01845</name>
</gene>
<dbReference type="Pfam" id="PF02801">
    <property type="entry name" value="Ketoacyl-synt_C"/>
    <property type="match status" value="1"/>
</dbReference>
<dbReference type="Proteomes" id="UP000185696">
    <property type="component" value="Unassembled WGS sequence"/>
</dbReference>
<dbReference type="PROSITE" id="PS50075">
    <property type="entry name" value="CARRIER"/>
    <property type="match status" value="1"/>
</dbReference>
<dbReference type="InterPro" id="IPR016036">
    <property type="entry name" value="Malonyl_transacylase_ACP-bd"/>
</dbReference>
<dbReference type="OrthoDB" id="9778690at2"/>
<sequence>MNTPIAIVGLGGLFAGSGDVHAFWRTVASGAHRFTERDDRRGGFLPPVPFAPARHGLPPAVLAATNVVQPLSLLVAEATLADAGEHDPARTAVVLGVTGAGGAGHAFSARLHDPLLAGVLRSAGLAPARAREVVAEFGRLFTPWRGHAFPGLLDGVVSARIANRFDLRGLNCTVDATSASSLAAVRVAVAELVCGRADLVLTGGCDVESTAFMHLCFAGAGVLSPTGRVRPFDAASDGTLLGEGIGMLACKRLADAERDGDRVYAVLRGLGAGSDGRGNGILAPSVAGQARTLVDAYAEAGIAPGDIGLVECHGTGTPTGDRVELAALRRVYAGVPTGSVALGSVKSQIGHTRGAAGAAGLIKAALALYHRVLPPTLGVDQPHPELTGSPFHLADRPRPWLLEPGRTRRRAAVSSFGFGGTNFHCVLEEADPPAPADSLVRFWHAATPAALFDAPGAGRAPAGHARLAVWAAEAEDLARRQAAAVARLAADPDVPAFDLPGVRYRRRGPAGRVAALFAGQGSQYPDMGRAVAVAVPLVRAAFDAASLALAAEPALGRVLFPPAFGHHPEGTPPYCPEGTLRRTDYAQAAIAALAVGQFRYLERLGFTPGAVLGHSLGELCALCCAGSLTDADLFRLVAARGRAMAGVAEPGAMVAVAAPLAEVEEPAARAGVTVCNVNGPCQVVVGGGEPEVAAFLGLCRDSGVSAVRLPVAAAFHTELMAAAVEPFRRVVEEVGVAPPRVPVYADGVYGDDVAGNVTTLAEQLRRPVLFAPRVERLHADGFRVFVEFGPRRVLAGLVRQILGEREDVEVLSVDPGPNGDGELALRETVARLAVLGAVAVPPPPVAPAPPAADTVLLTGAGPPAEDVAVEDTVPEPASTPAEALLAEHLATHAEYLDGQLAVTRRLAALLENGPVDPALAEGVAAVTAHSRLVGEVHARTAEVLGELARVAPAQTPAVDTTVPRPRAGGDDGGAVPMVLLEVVAEKTGYPPHVLDPAMDLEADLGIDSVKRMEILAALRERLPAAHGLAPDAAAGLRTLRQLGTLLGAGS</sequence>
<accession>A0A7Z0WRB6</accession>